<accession>A0A2A9MNM3</accession>
<feature type="region of interest" description="Disordered" evidence="5">
    <location>
        <begin position="1441"/>
        <end position="1468"/>
    </location>
</feature>
<dbReference type="VEuPathDB" id="ToxoDB:BESB_001780"/>
<dbReference type="RefSeq" id="XP_029221845.1">
    <property type="nucleotide sequence ID" value="XM_029358933.1"/>
</dbReference>
<evidence type="ECO:0000256" key="1">
    <source>
        <dbReference type="ARBA" id="ARBA00010603"/>
    </source>
</evidence>
<feature type="region of interest" description="Disordered" evidence="5">
    <location>
        <begin position="252"/>
        <end position="410"/>
    </location>
</feature>
<feature type="region of interest" description="Disordered" evidence="5">
    <location>
        <begin position="528"/>
        <end position="577"/>
    </location>
</feature>
<dbReference type="Proteomes" id="UP000224006">
    <property type="component" value="Chromosome I"/>
</dbReference>
<feature type="compositionally biased region" description="Low complexity" evidence="5">
    <location>
        <begin position="303"/>
        <end position="314"/>
    </location>
</feature>
<keyword evidence="7" id="KW-1185">Reference proteome</keyword>
<evidence type="ECO:0000256" key="3">
    <source>
        <dbReference type="ARBA" id="ARBA00022707"/>
    </source>
</evidence>
<comment type="similarity">
    <text evidence="1">Belongs to the dymeclin family.</text>
</comment>
<evidence type="ECO:0000256" key="4">
    <source>
        <dbReference type="ARBA" id="ARBA00023288"/>
    </source>
</evidence>
<proteinExistence type="inferred from homology"/>
<feature type="compositionally biased region" description="Basic and acidic residues" evidence="5">
    <location>
        <begin position="1448"/>
        <end position="1460"/>
    </location>
</feature>
<gene>
    <name evidence="6" type="ORF">BESB_001780</name>
</gene>
<dbReference type="STRING" id="94643.A0A2A9MNM3"/>
<feature type="compositionally biased region" description="Polar residues" evidence="5">
    <location>
        <begin position="370"/>
        <end position="381"/>
    </location>
</feature>
<dbReference type="PANTHER" id="PTHR12895:SF9">
    <property type="entry name" value="DYMECLIN"/>
    <property type="match status" value="1"/>
</dbReference>
<keyword evidence="4" id="KW-0449">Lipoprotein</keyword>
<reference evidence="6 7" key="1">
    <citation type="submission" date="2017-09" db="EMBL/GenBank/DDBJ databases">
        <title>Genome sequencing of Besnoitia besnoiti strain Bb-Ger1.</title>
        <authorList>
            <person name="Schares G."/>
            <person name="Venepally P."/>
            <person name="Lorenzi H.A."/>
        </authorList>
    </citation>
    <scope>NUCLEOTIDE SEQUENCE [LARGE SCALE GENOMIC DNA]</scope>
    <source>
        <strain evidence="6 7">Bb-Ger1</strain>
    </source>
</reference>
<feature type="region of interest" description="Disordered" evidence="5">
    <location>
        <begin position="715"/>
        <end position="796"/>
    </location>
</feature>
<dbReference type="KEGG" id="bbes:BESB_001780"/>
<evidence type="ECO:0000256" key="2">
    <source>
        <dbReference type="ARBA" id="ARBA00015736"/>
    </source>
</evidence>
<evidence type="ECO:0000313" key="6">
    <source>
        <dbReference type="EMBL" id="PFH37836.1"/>
    </source>
</evidence>
<feature type="compositionally biased region" description="Basic and acidic residues" evidence="5">
    <location>
        <begin position="772"/>
        <end position="782"/>
    </location>
</feature>
<dbReference type="GO" id="GO:0005794">
    <property type="term" value="C:Golgi apparatus"/>
    <property type="evidence" value="ECO:0007669"/>
    <property type="project" value="TreeGrafter"/>
</dbReference>
<feature type="compositionally biased region" description="Basic and acidic residues" evidence="5">
    <location>
        <begin position="553"/>
        <end position="567"/>
    </location>
</feature>
<comment type="caution">
    <text evidence="6">The sequence shown here is derived from an EMBL/GenBank/DDBJ whole genome shotgun (WGS) entry which is preliminary data.</text>
</comment>
<feature type="region of interest" description="Disordered" evidence="5">
    <location>
        <begin position="1554"/>
        <end position="1573"/>
    </location>
</feature>
<protein>
    <recommendedName>
        <fullName evidence="2">Dymeclin</fullName>
    </recommendedName>
</protein>
<name>A0A2A9MNM3_BESBE</name>
<dbReference type="GeneID" id="40305241"/>
<feature type="compositionally biased region" description="Low complexity" evidence="5">
    <location>
        <begin position="401"/>
        <end position="410"/>
    </location>
</feature>
<dbReference type="EMBL" id="NWUJ01000001">
    <property type="protein sequence ID" value="PFH37836.1"/>
    <property type="molecule type" value="Genomic_DNA"/>
</dbReference>
<feature type="compositionally biased region" description="Low complexity" evidence="5">
    <location>
        <begin position="330"/>
        <end position="367"/>
    </location>
</feature>
<keyword evidence="3" id="KW-0519">Myristate</keyword>
<dbReference type="OrthoDB" id="332584at2759"/>
<dbReference type="Pfam" id="PF09742">
    <property type="entry name" value="Dymeclin"/>
    <property type="match status" value="1"/>
</dbReference>
<dbReference type="InterPro" id="IPR019142">
    <property type="entry name" value="Dymeclin"/>
</dbReference>
<dbReference type="PANTHER" id="PTHR12895">
    <property type="entry name" value="DYMECLIN"/>
    <property type="match status" value="1"/>
</dbReference>
<feature type="region of interest" description="Disordered" evidence="5">
    <location>
        <begin position="1"/>
        <end position="23"/>
    </location>
</feature>
<evidence type="ECO:0000313" key="7">
    <source>
        <dbReference type="Proteomes" id="UP000224006"/>
    </source>
</evidence>
<sequence>MGSSSSRVAGADEARQPLGGAGEATRQVEALVSAVQRLAASSPGGLSEGRSACLASEAIFASADALGVASRCPSPSSRASVEGALPQWEDLLLSLGEGAVRTAALSTPFLWNELLLPLLQGNAHNGQLKALFLFFARTLFRYGEAVESVHRRCQSAASPAADSESEQPPADSAPFPCSDLSLAELALLLRILTKALCSRLSLPQILYHLEYAEAASADVTATSLRVQEELLSLATAFSAAYVSKRQRSSASYAHAPGEDARDSVALPNGLSLPSADAESLDSASPIPDAKGGAAEGHGETPRRLSLQTSSLSSKRQTRESLDLSDDDSTSDAAPSPPTALHGSVLSGSARASSSASSLSSHSPSVGAIDSTATPATTATVDSCSSSEASKKAARGFRPEDASGQAASPVAGGAAGASPTFCAFLLSYRGESKVLSASPLRSPEQLHADVLTWLAEAFPEDAVAARARGFLFRTTARGAATSPRRAAQEGEACASAEGSREVFLSVNDLASVRTLGAVLTPVRLNRQKERAEGGGNANKACGGRCECRSPPPTEEPRAKTGDVPDEAGRGGASEGDSAAYAMEPESEARAARGVPDGADMCTVRERSCASASTEGVALTSKASAKVLVAELTLIPLWIPLSPESSASRAASPAASPSPSAVGSLLDAIVKFLTVAQPPSPCCSPHLMRAHQHLLELLLALFAVVCPLQLTASCLPRRPLPSPHRKRPLRPPVAADEAHAASECDGEANACAGAPSQLPQGGNAPRGLPRAHALGREGGMRSREEGEEAGQRNEGAFSTNRPLFDGLLIPPLRSPHAKLAPALYVWQQEAQRQRYRRCMYTAAAERGGSLAADLEVAGGRPFLPVAAASLLPDLCFMEIMLSRWEQDKRRGETRAKEFAAYLLSMMWPSSALLAPASASAPPSFVSVPPALAHCALSAVLLLTFYPHPRTRMSLLLARLPPRRLFGAKHQPLDAGASGTDLSLANSLWSPSFAPSAAKPAPPPLHASEACASPLAPSPSSFSHARVYSAVFEEAGFLPRRASTPEANVFALAFSALYDASHFSSDKKTGHAQHAGGLRSPGDSTEALSLALPPLASLNFDGLLLQLCSPSSLSHPLKSLLLYLLLCRNRCFRLFCLSRSDGERLVIPLLQLLNALSRFSPEQTPREKEDGRRSSPMGAAPPLAIICAISLMTLTKDKSFCQELQKKVVGQLPWDEKKKVVADASLGSLVVLVLLRVISWNIRRCGDVFFLLLCSSCLLNVASSVEQLHWYVADRLADCAAGLLRQFARRLSSLSAAFPTGEDALGRVEGGGEAALCSARAEKDEAASREAFAQKTQTRRETRARNSSRFLSEFDGLELLLLACRSVVQFLAVALRPPLLSRNLPLLYAVLRLFPTSTAKELLNRFADAWRSLGASRHLPSADAEGACERRLACASFSSHASTLSLASPGERGEAAARAKAEGEVAAQMPRTSMSETHRLVATRVSLLLGNELRLLVDLVQLFTASIEDAFREGTAVEEDGETSRRVVEQVAAKIPPPSRDRSFYPLQQMPVFLYRSENESEEESQTSQGEEGRKRQMERLRESFLACGAPEQLNFTESWESSAFFFPLVWRSIDALFPDRVCWDRAAAPATVF</sequence>
<evidence type="ECO:0000256" key="5">
    <source>
        <dbReference type="SAM" id="MobiDB-lite"/>
    </source>
</evidence>
<organism evidence="6 7">
    <name type="scientific">Besnoitia besnoiti</name>
    <name type="common">Apicomplexan protozoan</name>
    <dbReference type="NCBI Taxonomy" id="94643"/>
    <lineage>
        <taxon>Eukaryota</taxon>
        <taxon>Sar</taxon>
        <taxon>Alveolata</taxon>
        <taxon>Apicomplexa</taxon>
        <taxon>Conoidasida</taxon>
        <taxon>Coccidia</taxon>
        <taxon>Eucoccidiorida</taxon>
        <taxon>Eimeriorina</taxon>
        <taxon>Sarcocystidae</taxon>
        <taxon>Besnoitia</taxon>
    </lineage>
</organism>
<dbReference type="GO" id="GO:0007030">
    <property type="term" value="P:Golgi organization"/>
    <property type="evidence" value="ECO:0007669"/>
    <property type="project" value="TreeGrafter"/>
</dbReference>